<evidence type="ECO:0000256" key="2">
    <source>
        <dbReference type="ARBA" id="ARBA00023125"/>
    </source>
</evidence>
<evidence type="ECO:0000256" key="3">
    <source>
        <dbReference type="ARBA" id="ARBA00023163"/>
    </source>
</evidence>
<dbReference type="Pfam" id="PF13377">
    <property type="entry name" value="Peripla_BP_3"/>
    <property type="match status" value="1"/>
</dbReference>
<dbReference type="PROSITE" id="PS00356">
    <property type="entry name" value="HTH_LACI_1"/>
    <property type="match status" value="1"/>
</dbReference>
<dbReference type="AlphaFoldDB" id="A0A6P2C5X0"/>
<dbReference type="GO" id="GO:0000976">
    <property type="term" value="F:transcription cis-regulatory region binding"/>
    <property type="evidence" value="ECO:0007669"/>
    <property type="project" value="TreeGrafter"/>
</dbReference>
<keyword evidence="3" id="KW-0804">Transcription</keyword>
<keyword evidence="2" id="KW-0238">DNA-binding</keyword>
<evidence type="ECO:0000256" key="1">
    <source>
        <dbReference type="ARBA" id="ARBA00023015"/>
    </source>
</evidence>
<dbReference type="EMBL" id="RPFW01000001">
    <property type="protein sequence ID" value="TVZ06658.1"/>
    <property type="molecule type" value="Genomic_DNA"/>
</dbReference>
<name>A0A6P2C5X0_9ACTN</name>
<comment type="caution">
    <text evidence="5">The sequence shown here is derived from an EMBL/GenBank/DDBJ whole genome shotgun (WGS) entry which is preliminary data.</text>
</comment>
<dbReference type="InterPro" id="IPR010982">
    <property type="entry name" value="Lambda_DNA-bd_dom_sf"/>
</dbReference>
<dbReference type="SUPFAM" id="SSF47413">
    <property type="entry name" value="lambda repressor-like DNA-binding domains"/>
    <property type="match status" value="1"/>
</dbReference>
<protein>
    <submittedName>
        <fullName evidence="5">LacI family transcriptional regulator</fullName>
    </submittedName>
</protein>
<organism evidence="5 6">
    <name type="scientific">Trebonia kvetii</name>
    <dbReference type="NCBI Taxonomy" id="2480626"/>
    <lineage>
        <taxon>Bacteria</taxon>
        <taxon>Bacillati</taxon>
        <taxon>Actinomycetota</taxon>
        <taxon>Actinomycetes</taxon>
        <taxon>Streptosporangiales</taxon>
        <taxon>Treboniaceae</taxon>
        <taxon>Trebonia</taxon>
    </lineage>
</organism>
<proteinExistence type="predicted"/>
<dbReference type="OrthoDB" id="4268837at2"/>
<dbReference type="RefSeq" id="WP_145851411.1">
    <property type="nucleotide sequence ID" value="NZ_RPFW01000001.1"/>
</dbReference>
<dbReference type="PROSITE" id="PS50932">
    <property type="entry name" value="HTH_LACI_2"/>
    <property type="match status" value="1"/>
</dbReference>
<dbReference type="CDD" id="cd01392">
    <property type="entry name" value="HTH_LacI"/>
    <property type="match status" value="1"/>
</dbReference>
<dbReference type="InterPro" id="IPR046335">
    <property type="entry name" value="LacI/GalR-like_sensor"/>
</dbReference>
<dbReference type="PANTHER" id="PTHR30146:SF109">
    <property type="entry name" value="HTH-TYPE TRANSCRIPTIONAL REGULATOR GALS"/>
    <property type="match status" value="1"/>
</dbReference>
<dbReference type="GO" id="GO:0003700">
    <property type="term" value="F:DNA-binding transcription factor activity"/>
    <property type="evidence" value="ECO:0007669"/>
    <property type="project" value="TreeGrafter"/>
</dbReference>
<dbReference type="Proteomes" id="UP000460272">
    <property type="component" value="Unassembled WGS sequence"/>
</dbReference>
<dbReference type="PANTHER" id="PTHR30146">
    <property type="entry name" value="LACI-RELATED TRANSCRIPTIONAL REPRESSOR"/>
    <property type="match status" value="1"/>
</dbReference>
<accession>A0A6P2C5X0</accession>
<dbReference type="Pfam" id="PF00356">
    <property type="entry name" value="LacI"/>
    <property type="match status" value="1"/>
</dbReference>
<evidence type="ECO:0000313" key="6">
    <source>
        <dbReference type="Proteomes" id="UP000460272"/>
    </source>
</evidence>
<evidence type="ECO:0000259" key="4">
    <source>
        <dbReference type="PROSITE" id="PS50932"/>
    </source>
</evidence>
<dbReference type="CDD" id="cd06267">
    <property type="entry name" value="PBP1_LacI_sugar_binding-like"/>
    <property type="match status" value="1"/>
</dbReference>
<dbReference type="Gene3D" id="3.40.50.2300">
    <property type="match status" value="2"/>
</dbReference>
<evidence type="ECO:0000313" key="5">
    <source>
        <dbReference type="EMBL" id="TVZ06658.1"/>
    </source>
</evidence>
<feature type="domain" description="HTH lacI-type" evidence="4">
    <location>
        <begin position="16"/>
        <end position="70"/>
    </location>
</feature>
<dbReference type="SMART" id="SM00354">
    <property type="entry name" value="HTH_LACI"/>
    <property type="match status" value="1"/>
</dbReference>
<dbReference type="Gene3D" id="1.10.260.40">
    <property type="entry name" value="lambda repressor-like DNA-binding domains"/>
    <property type="match status" value="1"/>
</dbReference>
<keyword evidence="1" id="KW-0805">Transcription regulation</keyword>
<gene>
    <name evidence="5" type="ORF">EAS64_04550</name>
</gene>
<reference evidence="5 6" key="1">
    <citation type="submission" date="2018-11" db="EMBL/GenBank/DDBJ databases">
        <title>Trebonia kvetii gen.nov., sp.nov., a novel acidophilic actinobacterium, and proposal of the new actinobacterial family Treboniaceae fam. nov.</title>
        <authorList>
            <person name="Rapoport D."/>
            <person name="Sagova-Mareckova M."/>
            <person name="Sedlacek I."/>
            <person name="Provaznik J."/>
            <person name="Kralova S."/>
            <person name="Pavlinic D."/>
            <person name="Benes V."/>
            <person name="Kopecky J."/>
        </authorList>
    </citation>
    <scope>NUCLEOTIDE SEQUENCE [LARGE SCALE GENOMIC DNA]</scope>
    <source>
        <strain evidence="5 6">15Tr583</strain>
    </source>
</reference>
<dbReference type="SUPFAM" id="SSF53822">
    <property type="entry name" value="Periplasmic binding protein-like I"/>
    <property type="match status" value="1"/>
</dbReference>
<keyword evidence="6" id="KW-1185">Reference proteome</keyword>
<dbReference type="InterPro" id="IPR000843">
    <property type="entry name" value="HTH_LacI"/>
</dbReference>
<sequence>MSTSAQEGAASPRRRPTIDDVARLAGVGRGTVSRVINGGHNVRPAVRDAVNEAIDALGYSVNQSARNLARGHTGSIAFVISERQERLFEDPNFGLFARTFSRQLRHSGRHLLITSAGDEEEEHFLGDYLTVGHVDGALLALTHDEEPLLPRLQASKLPFVVLGKPLGFEKALSWVAIDDENAAFTVASFLAGKVEGAIGTVTGPLQTSSGLERLDGFRRALGDRYRPDLVATGDWSLHSGRQGTEMLLRNHPGLRGLFIASDLMAVGAIGALRAAGRRVPEDVAVVGFDDSAAATMAEPELTTIRNPIERLAIEALRILDDQIAGRVRSPVQLVLGSELVVRSSA</sequence>
<dbReference type="InterPro" id="IPR028082">
    <property type="entry name" value="Peripla_BP_I"/>
</dbReference>
<dbReference type="PRINTS" id="PR00036">
    <property type="entry name" value="HTHLACI"/>
</dbReference>